<feature type="domain" description="Glycosyl hydrolases family 39 N-terminal catalytic" evidence="6">
    <location>
        <begin position="144"/>
        <end position="520"/>
    </location>
</feature>
<dbReference type="Gene3D" id="3.20.20.80">
    <property type="entry name" value="Glycosidases"/>
    <property type="match status" value="1"/>
</dbReference>
<evidence type="ECO:0000259" key="6">
    <source>
        <dbReference type="Pfam" id="PF01229"/>
    </source>
</evidence>
<dbReference type="Pfam" id="PF01229">
    <property type="entry name" value="Glyco_hydro_39"/>
    <property type="match status" value="1"/>
</dbReference>
<dbReference type="InterPro" id="IPR017853">
    <property type="entry name" value="GH"/>
</dbReference>
<evidence type="ECO:0000256" key="5">
    <source>
        <dbReference type="SAM" id="MobiDB-lite"/>
    </source>
</evidence>
<dbReference type="PRINTS" id="PR00745">
    <property type="entry name" value="GLHYDRLASE39"/>
</dbReference>
<accession>A0A561E830</accession>
<dbReference type="RefSeq" id="WP_170226337.1">
    <property type="nucleotide sequence ID" value="NZ_VIVQ01000001.1"/>
</dbReference>
<dbReference type="PANTHER" id="PTHR12631">
    <property type="entry name" value="ALPHA-L-IDURONIDASE"/>
    <property type="match status" value="1"/>
</dbReference>
<evidence type="ECO:0000313" key="7">
    <source>
        <dbReference type="EMBL" id="TWE11720.1"/>
    </source>
</evidence>
<dbReference type="GO" id="GO:0004553">
    <property type="term" value="F:hydrolase activity, hydrolyzing O-glycosyl compounds"/>
    <property type="evidence" value="ECO:0007669"/>
    <property type="project" value="InterPro"/>
</dbReference>
<feature type="region of interest" description="Disordered" evidence="5">
    <location>
        <begin position="1"/>
        <end position="22"/>
    </location>
</feature>
<sequence length="629" mass="68385">MTINEQDSATEPAADNDARTDWEQRIYRRTTDTAGVDPALELPAVTGVTAQGFVGHIKLAWSPVDGAAGYIIERTDRNGTAVILDHGGSDVPAVPGAEYADAGMPVGESFGYRIGAVAGNEFPVWHWSERVEAAVRQGPAEPVHVSVDAASDSGTLQRVWHLVGSERLSQLREKTDDFGNDIGAEFYDSLRIAHDELGVDRVRAHAVLDDTNAVVVRDDAGQITYDFTKVDAIYDDILRLGITPVVELGFMPAAIASDPEATVFTYRGIISPPTDWAEWRSLIKAFASHLVERYGLDEVAAWGFEVWNEPNLEVFWTGGPQDYLRLYDEAAAAIKEVSPRLLVGGPSTAASEWVHLLTEHVAHTGAPLDFISSHTYGNAPLDVQPAARRNGLADLPIWWTEWGVGHTHFGPLNDGVYGAPFVLTGLKSVQGRMDALAYWVVSDHFEELGRPTRLFHNGFGLLTVGNLRKPRFWATYLAEQMGDQLIRATVTGDGADVVVQTWASRHDDDTVDVLLWNSVPNALVAQGDPSLDRTISLDVAGLAAADYSAEVARVDQHHSNIVPVCPTDVDWPDTDLWQKLRAADVLDTEIVAVEATATGIHLDLALPMPGVARIRLQPKAAGAPRKEAS</sequence>
<feature type="active site" description="Proton donor" evidence="4">
    <location>
        <position position="309"/>
    </location>
</feature>
<reference evidence="7 8" key="1">
    <citation type="submission" date="2019-06" db="EMBL/GenBank/DDBJ databases">
        <title>Sequencing the genomes of 1000 actinobacteria strains.</title>
        <authorList>
            <person name="Klenk H.-P."/>
        </authorList>
    </citation>
    <scope>NUCLEOTIDE SEQUENCE [LARGE SCALE GENOMIC DNA]</scope>
    <source>
        <strain evidence="7 8">DSM 19560</strain>
    </source>
</reference>
<keyword evidence="8" id="KW-1185">Reference proteome</keyword>
<dbReference type="AlphaFoldDB" id="A0A561E830"/>
<dbReference type="Proteomes" id="UP000318297">
    <property type="component" value="Unassembled WGS sequence"/>
</dbReference>
<keyword evidence="3" id="KW-0326">Glycosidase</keyword>
<dbReference type="PROSITE" id="PS01027">
    <property type="entry name" value="GLYCOSYL_HYDROL_F39"/>
    <property type="match status" value="1"/>
</dbReference>
<organism evidence="7 8">
    <name type="scientific">Rudaeicoccus suwonensis</name>
    <dbReference type="NCBI Taxonomy" id="657409"/>
    <lineage>
        <taxon>Bacteria</taxon>
        <taxon>Bacillati</taxon>
        <taxon>Actinomycetota</taxon>
        <taxon>Actinomycetes</taxon>
        <taxon>Micrococcales</taxon>
        <taxon>Dermacoccaceae</taxon>
        <taxon>Rudaeicoccus</taxon>
    </lineage>
</organism>
<evidence type="ECO:0000313" key="8">
    <source>
        <dbReference type="Proteomes" id="UP000318297"/>
    </source>
</evidence>
<dbReference type="InterPro" id="IPR000514">
    <property type="entry name" value="Glyco_hydro_39"/>
</dbReference>
<dbReference type="InterPro" id="IPR051923">
    <property type="entry name" value="Glycosyl_Hydrolase_39"/>
</dbReference>
<comment type="similarity">
    <text evidence="1">Belongs to the glycosyl hydrolase 39 family.</text>
</comment>
<dbReference type="SUPFAM" id="SSF51011">
    <property type="entry name" value="Glycosyl hydrolase domain"/>
    <property type="match status" value="1"/>
</dbReference>
<gene>
    <name evidence="7" type="ORF">BKA23_0501</name>
</gene>
<dbReference type="EMBL" id="VIVQ01000001">
    <property type="protein sequence ID" value="TWE11720.1"/>
    <property type="molecule type" value="Genomic_DNA"/>
</dbReference>
<dbReference type="SUPFAM" id="SSF51445">
    <property type="entry name" value="(Trans)glycosidases"/>
    <property type="match status" value="1"/>
</dbReference>
<dbReference type="Gene3D" id="2.60.40.10">
    <property type="entry name" value="Immunoglobulins"/>
    <property type="match status" value="1"/>
</dbReference>
<protein>
    <submittedName>
        <fullName evidence="7">Xylan 1,4-beta-xylosidase</fullName>
    </submittedName>
</protein>
<name>A0A561E830_9MICO</name>
<dbReference type="InterPro" id="IPR013783">
    <property type="entry name" value="Ig-like_fold"/>
</dbReference>
<comment type="caution">
    <text evidence="7">The sequence shown here is derived from an EMBL/GenBank/DDBJ whole genome shotgun (WGS) entry which is preliminary data.</text>
</comment>
<evidence type="ECO:0000256" key="3">
    <source>
        <dbReference type="ARBA" id="ARBA00023295"/>
    </source>
</evidence>
<dbReference type="InterPro" id="IPR049165">
    <property type="entry name" value="GH39_as"/>
</dbReference>
<evidence type="ECO:0000256" key="4">
    <source>
        <dbReference type="PIRSR" id="PIRSR600514-1"/>
    </source>
</evidence>
<dbReference type="Gene3D" id="2.60.40.1500">
    <property type="entry name" value="Glycosyl hydrolase domain, family 39"/>
    <property type="match status" value="1"/>
</dbReference>
<proteinExistence type="inferred from homology"/>
<keyword evidence="2" id="KW-0378">Hydrolase</keyword>
<evidence type="ECO:0000256" key="2">
    <source>
        <dbReference type="ARBA" id="ARBA00022801"/>
    </source>
</evidence>
<evidence type="ECO:0000256" key="1">
    <source>
        <dbReference type="ARBA" id="ARBA00008875"/>
    </source>
</evidence>
<dbReference type="InterPro" id="IPR049166">
    <property type="entry name" value="GH39_cat"/>
</dbReference>
<dbReference type="GO" id="GO:0005975">
    <property type="term" value="P:carbohydrate metabolic process"/>
    <property type="evidence" value="ECO:0007669"/>
    <property type="project" value="InterPro"/>
</dbReference>
<dbReference type="PANTHER" id="PTHR12631:SF10">
    <property type="entry name" value="BETA-XYLOSIDASE-LIKE PROTEIN-RELATED"/>
    <property type="match status" value="1"/>
</dbReference>